<dbReference type="PROSITE" id="PS00622">
    <property type="entry name" value="HTH_LUXR_1"/>
    <property type="match status" value="1"/>
</dbReference>
<dbReference type="Proteomes" id="UP001595904">
    <property type="component" value="Unassembled WGS sequence"/>
</dbReference>
<dbReference type="RefSeq" id="WP_380599110.1">
    <property type="nucleotide sequence ID" value="NZ_JBHSDU010000003.1"/>
</dbReference>
<dbReference type="Pfam" id="PF00196">
    <property type="entry name" value="GerE"/>
    <property type="match status" value="1"/>
</dbReference>
<evidence type="ECO:0000256" key="2">
    <source>
        <dbReference type="ARBA" id="ARBA00023125"/>
    </source>
</evidence>
<dbReference type="PANTHER" id="PTHR44688:SF16">
    <property type="entry name" value="DNA-BINDING TRANSCRIPTIONAL ACTIVATOR DEVR_DOSR"/>
    <property type="match status" value="1"/>
</dbReference>
<evidence type="ECO:0000313" key="6">
    <source>
        <dbReference type="Proteomes" id="UP001595904"/>
    </source>
</evidence>
<feature type="domain" description="HTH luxR-type" evidence="4">
    <location>
        <begin position="287"/>
        <end position="349"/>
    </location>
</feature>
<dbReference type="Gene3D" id="1.10.10.10">
    <property type="entry name" value="Winged helix-like DNA-binding domain superfamily/Winged helix DNA-binding domain"/>
    <property type="match status" value="1"/>
</dbReference>
<evidence type="ECO:0000313" key="5">
    <source>
        <dbReference type="EMBL" id="MFC4311083.1"/>
    </source>
</evidence>
<dbReference type="SMART" id="SM00421">
    <property type="entry name" value="HTH_LUXR"/>
    <property type="match status" value="1"/>
</dbReference>
<dbReference type="CDD" id="cd06170">
    <property type="entry name" value="LuxR_C_like"/>
    <property type="match status" value="1"/>
</dbReference>
<dbReference type="EMBL" id="JBHSDU010000003">
    <property type="protein sequence ID" value="MFC4311083.1"/>
    <property type="molecule type" value="Genomic_DNA"/>
</dbReference>
<gene>
    <name evidence="5" type="ORF">ACFPN2_18440</name>
</gene>
<comment type="caution">
    <text evidence="5">The sequence shown here is derived from an EMBL/GenBank/DDBJ whole genome shotgun (WGS) entry which is preliminary data.</text>
</comment>
<evidence type="ECO:0000259" key="4">
    <source>
        <dbReference type="PROSITE" id="PS50043"/>
    </source>
</evidence>
<dbReference type="PROSITE" id="PS50043">
    <property type="entry name" value="HTH_LUXR_2"/>
    <property type="match status" value="1"/>
</dbReference>
<dbReference type="InterPro" id="IPR016032">
    <property type="entry name" value="Sig_transdc_resp-reg_C-effctor"/>
</dbReference>
<keyword evidence="2" id="KW-0238">DNA-binding</keyword>
<keyword evidence="1" id="KW-0805">Transcription regulation</keyword>
<dbReference type="SUPFAM" id="SSF46894">
    <property type="entry name" value="C-terminal effector domain of the bipartite response regulators"/>
    <property type="match status" value="1"/>
</dbReference>
<dbReference type="InterPro" id="IPR000792">
    <property type="entry name" value="Tscrpt_reg_LuxR_C"/>
</dbReference>
<keyword evidence="3" id="KW-0804">Transcription</keyword>
<dbReference type="PRINTS" id="PR00038">
    <property type="entry name" value="HTHLUXR"/>
</dbReference>
<name>A0ABV8STY9_9GAMM</name>
<dbReference type="InterPro" id="IPR036388">
    <property type="entry name" value="WH-like_DNA-bd_sf"/>
</dbReference>
<organism evidence="5 6">
    <name type="scientific">Steroidobacter flavus</name>
    <dbReference type="NCBI Taxonomy" id="1842136"/>
    <lineage>
        <taxon>Bacteria</taxon>
        <taxon>Pseudomonadati</taxon>
        <taxon>Pseudomonadota</taxon>
        <taxon>Gammaproteobacteria</taxon>
        <taxon>Steroidobacterales</taxon>
        <taxon>Steroidobacteraceae</taxon>
        <taxon>Steroidobacter</taxon>
    </lineage>
</organism>
<accession>A0ABV8STY9</accession>
<evidence type="ECO:0000256" key="1">
    <source>
        <dbReference type="ARBA" id="ARBA00023015"/>
    </source>
</evidence>
<sequence>MLSEGLVDLQRAIDVEGLWQSSLRLVQSTLHHHSCSLMLGINDYEPVAARHHVEQPRRPDYMPATSLAVSRPYLASHPRVQLYTFSQIALEDPQAHERRLAQEAGLDEWREFVHLAFWHEGLPQAVFSVRRSARQAHFSADEIGFFEQIYPAIDAGLHRLRALEQERFKSFAFEQALSRSSSPVILTDARGNVLFGTPDGRRLSERWARSHGAPLDASDLSADLSRAIKARRNVGSNELAQTLRHPVDVDLSVTIDSSWFGAGLRIEPCYLLQFTAADERPRSQERASEILNRLSPSERKVALLVAEGLRNEQIAQRLSRSRRTVESQLNAIFGKLGLVCRAQLVKALS</sequence>
<protein>
    <submittedName>
        <fullName evidence="5">LuxR C-terminal-related transcriptional regulator</fullName>
    </submittedName>
</protein>
<evidence type="ECO:0000256" key="3">
    <source>
        <dbReference type="ARBA" id="ARBA00023163"/>
    </source>
</evidence>
<keyword evidence="6" id="KW-1185">Reference proteome</keyword>
<proteinExistence type="predicted"/>
<dbReference type="PANTHER" id="PTHR44688">
    <property type="entry name" value="DNA-BINDING TRANSCRIPTIONAL ACTIVATOR DEVR_DOSR"/>
    <property type="match status" value="1"/>
</dbReference>
<reference evidence="6" key="1">
    <citation type="journal article" date="2019" name="Int. J. Syst. Evol. Microbiol.">
        <title>The Global Catalogue of Microorganisms (GCM) 10K type strain sequencing project: providing services to taxonomists for standard genome sequencing and annotation.</title>
        <authorList>
            <consortium name="The Broad Institute Genomics Platform"/>
            <consortium name="The Broad Institute Genome Sequencing Center for Infectious Disease"/>
            <person name="Wu L."/>
            <person name="Ma J."/>
        </authorList>
    </citation>
    <scope>NUCLEOTIDE SEQUENCE [LARGE SCALE GENOMIC DNA]</scope>
    <source>
        <strain evidence="6">CGMCC 1.10759</strain>
    </source>
</reference>